<dbReference type="Pfam" id="PF00179">
    <property type="entry name" value="UQ_con"/>
    <property type="match status" value="1"/>
</dbReference>
<proteinExistence type="inferred from homology"/>
<gene>
    <name evidence="6" type="ORF">BASA50_003201</name>
</gene>
<accession>A0ABQ8FM06</accession>
<keyword evidence="1" id="KW-0808">Transferase</keyword>
<evidence type="ECO:0000256" key="3">
    <source>
        <dbReference type="PROSITE-ProRule" id="PRU10133"/>
    </source>
</evidence>
<dbReference type="Gene3D" id="3.10.110.10">
    <property type="entry name" value="Ubiquitin Conjugating Enzyme"/>
    <property type="match status" value="1"/>
</dbReference>
<dbReference type="PANTHER" id="PTHR24068">
    <property type="entry name" value="UBIQUITIN-CONJUGATING ENZYME E2"/>
    <property type="match status" value="1"/>
</dbReference>
<comment type="caution">
    <text evidence="6">The sequence shown here is derived from an EMBL/GenBank/DDBJ whole genome shotgun (WGS) entry which is preliminary data.</text>
</comment>
<reference evidence="6 7" key="1">
    <citation type="submission" date="2021-02" db="EMBL/GenBank/DDBJ databases">
        <title>Variation within the Batrachochytrium salamandrivorans European outbreak.</title>
        <authorList>
            <person name="Kelly M."/>
            <person name="Pasmans F."/>
            <person name="Shea T.P."/>
            <person name="Munoz J.F."/>
            <person name="Carranza S."/>
            <person name="Cuomo C.A."/>
            <person name="Martel A."/>
        </authorList>
    </citation>
    <scope>NUCLEOTIDE SEQUENCE [LARGE SCALE GENOMIC DNA]</scope>
    <source>
        <strain evidence="6 7">AMFP18/2</strain>
    </source>
</reference>
<feature type="domain" description="UBC core" evidence="5">
    <location>
        <begin position="2"/>
        <end position="150"/>
    </location>
</feature>
<evidence type="ECO:0000256" key="2">
    <source>
        <dbReference type="ARBA" id="ARBA00022786"/>
    </source>
</evidence>
<sequence length="150" mass="16750">MTSIRRIQKELAELARNPLPNVSVGPSSGDDLTHWEGVVTGPVESPFSNGLFKITIDFPADYPFKPPKINFSTKIYHPNIDQEGAVCLALLKTDTWKPATKVTDALSAMVQILAEPNPDDPLVPAIAEQYRFDYTKYVKTAKEWVLKYAE</sequence>
<dbReference type="SMART" id="SM00212">
    <property type="entry name" value="UBCc"/>
    <property type="match status" value="1"/>
</dbReference>
<keyword evidence="2 4" id="KW-0833">Ubl conjugation pathway</keyword>
<evidence type="ECO:0000313" key="6">
    <source>
        <dbReference type="EMBL" id="KAH6599173.1"/>
    </source>
</evidence>
<dbReference type="EMBL" id="JAFCIX010000076">
    <property type="protein sequence ID" value="KAH6599173.1"/>
    <property type="molecule type" value="Genomic_DNA"/>
</dbReference>
<evidence type="ECO:0000256" key="1">
    <source>
        <dbReference type="ARBA" id="ARBA00022679"/>
    </source>
</evidence>
<organism evidence="6 7">
    <name type="scientific">Batrachochytrium salamandrivorans</name>
    <dbReference type="NCBI Taxonomy" id="1357716"/>
    <lineage>
        <taxon>Eukaryota</taxon>
        <taxon>Fungi</taxon>
        <taxon>Fungi incertae sedis</taxon>
        <taxon>Chytridiomycota</taxon>
        <taxon>Chytridiomycota incertae sedis</taxon>
        <taxon>Chytridiomycetes</taxon>
        <taxon>Rhizophydiales</taxon>
        <taxon>Rhizophydiales incertae sedis</taxon>
        <taxon>Batrachochytrium</taxon>
    </lineage>
</organism>
<evidence type="ECO:0000259" key="5">
    <source>
        <dbReference type="PROSITE" id="PS50127"/>
    </source>
</evidence>
<dbReference type="InterPro" id="IPR016135">
    <property type="entry name" value="UBQ-conjugating_enzyme/RWD"/>
</dbReference>
<name>A0ABQ8FM06_9FUNG</name>
<dbReference type="InterPro" id="IPR023313">
    <property type="entry name" value="UBQ-conjugating_AS"/>
</dbReference>
<dbReference type="InterPro" id="IPR000608">
    <property type="entry name" value="UBC"/>
</dbReference>
<feature type="active site" description="Glycyl thioester intermediate" evidence="3">
    <location>
        <position position="87"/>
    </location>
</feature>
<evidence type="ECO:0000256" key="4">
    <source>
        <dbReference type="RuleBase" id="RU362109"/>
    </source>
</evidence>
<evidence type="ECO:0000313" key="7">
    <source>
        <dbReference type="Proteomes" id="UP001648503"/>
    </source>
</evidence>
<comment type="similarity">
    <text evidence="4">Belongs to the ubiquitin-conjugating enzyme family.</text>
</comment>
<keyword evidence="7" id="KW-1185">Reference proteome</keyword>
<dbReference type="SUPFAM" id="SSF54495">
    <property type="entry name" value="UBC-like"/>
    <property type="match status" value="1"/>
</dbReference>
<dbReference type="Proteomes" id="UP001648503">
    <property type="component" value="Unassembled WGS sequence"/>
</dbReference>
<keyword evidence="4" id="KW-0547">Nucleotide-binding</keyword>
<dbReference type="PROSITE" id="PS00183">
    <property type="entry name" value="UBC_1"/>
    <property type="match status" value="1"/>
</dbReference>
<protein>
    <recommendedName>
        <fullName evidence="5">UBC core domain-containing protein</fullName>
    </recommendedName>
</protein>
<keyword evidence="4" id="KW-0067">ATP-binding</keyword>
<dbReference type="PROSITE" id="PS50127">
    <property type="entry name" value="UBC_2"/>
    <property type="match status" value="1"/>
</dbReference>